<keyword evidence="4" id="KW-1185">Reference proteome</keyword>
<dbReference type="SUPFAM" id="SSF53067">
    <property type="entry name" value="Actin-like ATPase domain"/>
    <property type="match status" value="1"/>
</dbReference>
<gene>
    <name evidence="3" type="ORF">KIW84_011526</name>
</gene>
<keyword evidence="2" id="KW-0067">ATP-binding</keyword>
<sequence length="121" mass="13161">MDDAGLQKNQIDEIVLVGGSTRIPKEQQLVKDFFEGKEPNKGVNLVEAVDVANSHLVLFIGSSVVGYKVQRSKCSALIPPIDFFSRMEQNSNTNAKCLSCASNSLHGVLFHSGYNIHSGQP</sequence>
<dbReference type="PANTHER" id="PTHR19375">
    <property type="entry name" value="HEAT SHOCK PROTEIN 70KDA"/>
    <property type="match status" value="1"/>
</dbReference>
<dbReference type="InterPro" id="IPR043129">
    <property type="entry name" value="ATPase_NBD"/>
</dbReference>
<accession>A0A9D5GV69</accession>
<comment type="caution">
    <text evidence="3">The sequence shown here is derived from an EMBL/GenBank/DDBJ whole genome shotgun (WGS) entry which is preliminary data.</text>
</comment>
<proteinExistence type="predicted"/>
<dbReference type="AlphaFoldDB" id="A0A9D5GV69"/>
<evidence type="ECO:0000256" key="1">
    <source>
        <dbReference type="ARBA" id="ARBA00022741"/>
    </source>
</evidence>
<protein>
    <submittedName>
        <fullName evidence="3">Uncharacterized protein</fullName>
    </submittedName>
</protein>
<dbReference type="InterPro" id="IPR013126">
    <property type="entry name" value="Hsp_70_fam"/>
</dbReference>
<name>A0A9D5GV69_PEA</name>
<dbReference type="GO" id="GO:0140662">
    <property type="term" value="F:ATP-dependent protein folding chaperone"/>
    <property type="evidence" value="ECO:0007669"/>
    <property type="project" value="InterPro"/>
</dbReference>
<dbReference type="Gramene" id="Psat01G0152600-T1">
    <property type="protein sequence ID" value="KAI5442503.1"/>
    <property type="gene ID" value="KIW84_011526"/>
</dbReference>
<evidence type="ECO:0000313" key="3">
    <source>
        <dbReference type="EMBL" id="KAI5442503.1"/>
    </source>
</evidence>
<dbReference type="Proteomes" id="UP001058974">
    <property type="component" value="Chromosome 1"/>
</dbReference>
<evidence type="ECO:0000256" key="2">
    <source>
        <dbReference type="ARBA" id="ARBA00022840"/>
    </source>
</evidence>
<dbReference type="Gene3D" id="3.30.420.40">
    <property type="match status" value="1"/>
</dbReference>
<reference evidence="3 4" key="1">
    <citation type="journal article" date="2022" name="Nat. Genet.">
        <title>Improved pea reference genome and pan-genome highlight genomic features and evolutionary characteristics.</title>
        <authorList>
            <person name="Yang T."/>
            <person name="Liu R."/>
            <person name="Luo Y."/>
            <person name="Hu S."/>
            <person name="Wang D."/>
            <person name="Wang C."/>
            <person name="Pandey M.K."/>
            <person name="Ge S."/>
            <person name="Xu Q."/>
            <person name="Li N."/>
            <person name="Li G."/>
            <person name="Huang Y."/>
            <person name="Saxena R.K."/>
            <person name="Ji Y."/>
            <person name="Li M."/>
            <person name="Yan X."/>
            <person name="He Y."/>
            <person name="Liu Y."/>
            <person name="Wang X."/>
            <person name="Xiang C."/>
            <person name="Varshney R.K."/>
            <person name="Ding H."/>
            <person name="Gao S."/>
            <person name="Zong X."/>
        </authorList>
    </citation>
    <scope>NUCLEOTIDE SEQUENCE [LARGE SCALE GENOMIC DNA]</scope>
    <source>
        <strain evidence="3 4">cv. Zhongwan 6</strain>
    </source>
</reference>
<dbReference type="Pfam" id="PF00012">
    <property type="entry name" value="HSP70"/>
    <property type="match status" value="1"/>
</dbReference>
<evidence type="ECO:0000313" key="4">
    <source>
        <dbReference type="Proteomes" id="UP001058974"/>
    </source>
</evidence>
<organism evidence="3 4">
    <name type="scientific">Pisum sativum</name>
    <name type="common">Garden pea</name>
    <name type="synonym">Lathyrus oleraceus</name>
    <dbReference type="NCBI Taxonomy" id="3888"/>
    <lineage>
        <taxon>Eukaryota</taxon>
        <taxon>Viridiplantae</taxon>
        <taxon>Streptophyta</taxon>
        <taxon>Embryophyta</taxon>
        <taxon>Tracheophyta</taxon>
        <taxon>Spermatophyta</taxon>
        <taxon>Magnoliopsida</taxon>
        <taxon>eudicotyledons</taxon>
        <taxon>Gunneridae</taxon>
        <taxon>Pentapetalae</taxon>
        <taxon>rosids</taxon>
        <taxon>fabids</taxon>
        <taxon>Fabales</taxon>
        <taxon>Fabaceae</taxon>
        <taxon>Papilionoideae</taxon>
        <taxon>50 kb inversion clade</taxon>
        <taxon>NPAAA clade</taxon>
        <taxon>Hologalegina</taxon>
        <taxon>IRL clade</taxon>
        <taxon>Fabeae</taxon>
        <taxon>Lathyrus</taxon>
    </lineage>
</organism>
<dbReference type="GO" id="GO:0005524">
    <property type="term" value="F:ATP binding"/>
    <property type="evidence" value="ECO:0007669"/>
    <property type="project" value="UniProtKB-KW"/>
</dbReference>
<dbReference type="EMBL" id="JAMSHJ010000001">
    <property type="protein sequence ID" value="KAI5442503.1"/>
    <property type="molecule type" value="Genomic_DNA"/>
</dbReference>
<keyword evidence="1" id="KW-0547">Nucleotide-binding</keyword>